<dbReference type="InterPro" id="IPR017972">
    <property type="entry name" value="Cyt_P450_CS"/>
</dbReference>
<accession>A0ABW6S3V8</accession>
<keyword evidence="6 7" id="KW-0503">Monooxygenase</keyword>
<evidence type="ECO:0000256" key="7">
    <source>
        <dbReference type="RuleBase" id="RU000461"/>
    </source>
</evidence>
<reference evidence="8 9" key="1">
    <citation type="submission" date="2024-10" db="EMBL/GenBank/DDBJ databases">
        <title>The Natural Products Discovery Center: Release of the First 8490 Sequenced Strains for Exploring Actinobacteria Biosynthetic Diversity.</title>
        <authorList>
            <person name="Kalkreuter E."/>
            <person name="Kautsar S.A."/>
            <person name="Yang D."/>
            <person name="Bader C.D."/>
            <person name="Teijaro C.N."/>
            <person name="Fluegel L."/>
            <person name="Davis C.M."/>
            <person name="Simpson J.R."/>
            <person name="Lauterbach L."/>
            <person name="Steele A.D."/>
            <person name="Gui C."/>
            <person name="Meng S."/>
            <person name="Li G."/>
            <person name="Viehrig K."/>
            <person name="Ye F."/>
            <person name="Su P."/>
            <person name="Kiefer A.F."/>
            <person name="Nichols A."/>
            <person name="Cepeda A.J."/>
            <person name="Yan W."/>
            <person name="Fan B."/>
            <person name="Jiang Y."/>
            <person name="Adhikari A."/>
            <person name="Zheng C.-J."/>
            <person name="Schuster L."/>
            <person name="Cowan T.M."/>
            <person name="Smanski M.J."/>
            <person name="Chevrette M.G."/>
            <person name="De Carvalho L.P.S."/>
            <person name="Shen B."/>
        </authorList>
    </citation>
    <scope>NUCLEOTIDE SEQUENCE [LARGE SCALE GENOMIC DNA]</scope>
    <source>
        <strain evidence="8 9">NPDC002593</strain>
    </source>
</reference>
<sequence>MTTVPETDPAPFDGFHPMFRENPYPAYAKARAASAFSPFDLGPIPVTVVTRYEAAASILQSTDWGHGYTAGISPFRPGVKAEDVPASFLAMDPPDHTRLRALVSKAFTPRMVGGLRPGIEALVTSLIDAGLDAGEMDIVGDLARPVSVAVMCELLGVPQEDASMMGGWGRAMARGTDPDFMLTAEEIENRVRANTDFGAYFKDLIALRRANPTGDLVSLLADVEEQGDRLTEKEMLDILALLMVAGVETTVNLIGNGVLALLRNPDQLALLRERPELAEYAGDEMLRYDPPVHFTIRVALNDTTVVGREFTRGSGAVVLMASAGRDESVFPEADRFDITRYAGATPARRNLGFGLGLHYCLGAPLAKMEAEAEIRELVTRAPKLALADDNLTYLTSLAHRGVTALPLTLA</sequence>
<evidence type="ECO:0000313" key="9">
    <source>
        <dbReference type="Proteomes" id="UP001601992"/>
    </source>
</evidence>
<comment type="caution">
    <text evidence="8">The sequence shown here is derived from an EMBL/GenBank/DDBJ whole genome shotgun (WGS) entry which is preliminary data.</text>
</comment>
<dbReference type="CDD" id="cd20625">
    <property type="entry name" value="CYP164-like"/>
    <property type="match status" value="1"/>
</dbReference>
<evidence type="ECO:0000256" key="1">
    <source>
        <dbReference type="ARBA" id="ARBA00010617"/>
    </source>
</evidence>
<dbReference type="Proteomes" id="UP001601992">
    <property type="component" value="Unassembled WGS sequence"/>
</dbReference>
<protein>
    <submittedName>
        <fullName evidence="8">Cytochrome P450</fullName>
    </submittedName>
</protein>
<dbReference type="InterPro" id="IPR001128">
    <property type="entry name" value="Cyt_P450"/>
</dbReference>
<dbReference type="RefSeq" id="WP_387405067.1">
    <property type="nucleotide sequence ID" value="NZ_JBIAQY010000008.1"/>
</dbReference>
<dbReference type="PANTHER" id="PTHR46696:SF1">
    <property type="entry name" value="CYTOCHROME P450 YJIB-RELATED"/>
    <property type="match status" value="1"/>
</dbReference>
<name>A0ABW6S3V8_9NOCA</name>
<dbReference type="PANTHER" id="PTHR46696">
    <property type="entry name" value="P450, PUTATIVE (EUROFUNG)-RELATED"/>
    <property type="match status" value="1"/>
</dbReference>
<dbReference type="Pfam" id="PF00067">
    <property type="entry name" value="p450"/>
    <property type="match status" value="1"/>
</dbReference>
<evidence type="ECO:0000313" key="8">
    <source>
        <dbReference type="EMBL" id="MFF3570939.1"/>
    </source>
</evidence>
<keyword evidence="2 7" id="KW-0349">Heme</keyword>
<gene>
    <name evidence="8" type="ORF">ACFYXQ_24460</name>
</gene>
<dbReference type="Gene3D" id="1.10.630.10">
    <property type="entry name" value="Cytochrome P450"/>
    <property type="match status" value="1"/>
</dbReference>
<keyword evidence="4 7" id="KW-0560">Oxidoreductase</keyword>
<evidence type="ECO:0000256" key="6">
    <source>
        <dbReference type="ARBA" id="ARBA00023033"/>
    </source>
</evidence>
<evidence type="ECO:0000256" key="4">
    <source>
        <dbReference type="ARBA" id="ARBA00023002"/>
    </source>
</evidence>
<keyword evidence="9" id="KW-1185">Reference proteome</keyword>
<evidence type="ECO:0000256" key="3">
    <source>
        <dbReference type="ARBA" id="ARBA00022723"/>
    </source>
</evidence>
<evidence type="ECO:0000256" key="2">
    <source>
        <dbReference type="ARBA" id="ARBA00022617"/>
    </source>
</evidence>
<dbReference type="InterPro" id="IPR036396">
    <property type="entry name" value="Cyt_P450_sf"/>
</dbReference>
<dbReference type="PROSITE" id="PS00086">
    <property type="entry name" value="CYTOCHROME_P450"/>
    <property type="match status" value="1"/>
</dbReference>
<keyword evidence="3 7" id="KW-0479">Metal-binding</keyword>
<dbReference type="SUPFAM" id="SSF48264">
    <property type="entry name" value="Cytochrome P450"/>
    <property type="match status" value="1"/>
</dbReference>
<proteinExistence type="inferred from homology"/>
<dbReference type="InterPro" id="IPR002397">
    <property type="entry name" value="Cyt_P450_B"/>
</dbReference>
<comment type="similarity">
    <text evidence="1 7">Belongs to the cytochrome P450 family.</text>
</comment>
<organism evidence="8 9">
    <name type="scientific">Nocardia jiangxiensis</name>
    <dbReference type="NCBI Taxonomy" id="282685"/>
    <lineage>
        <taxon>Bacteria</taxon>
        <taxon>Bacillati</taxon>
        <taxon>Actinomycetota</taxon>
        <taxon>Actinomycetes</taxon>
        <taxon>Mycobacteriales</taxon>
        <taxon>Nocardiaceae</taxon>
        <taxon>Nocardia</taxon>
    </lineage>
</organism>
<evidence type="ECO:0000256" key="5">
    <source>
        <dbReference type="ARBA" id="ARBA00023004"/>
    </source>
</evidence>
<dbReference type="EMBL" id="JBIAQY010000008">
    <property type="protein sequence ID" value="MFF3570939.1"/>
    <property type="molecule type" value="Genomic_DNA"/>
</dbReference>
<dbReference type="PRINTS" id="PR00359">
    <property type="entry name" value="BP450"/>
</dbReference>
<keyword evidence="5 7" id="KW-0408">Iron</keyword>